<dbReference type="Gene3D" id="3.40.50.300">
    <property type="entry name" value="P-loop containing nucleotide triphosphate hydrolases"/>
    <property type="match status" value="1"/>
</dbReference>
<evidence type="ECO:0000256" key="3">
    <source>
        <dbReference type="ARBA" id="ARBA00022741"/>
    </source>
</evidence>
<dbReference type="Proteomes" id="UP000460287">
    <property type="component" value="Unassembled WGS sequence"/>
</dbReference>
<protein>
    <submittedName>
        <fullName evidence="6">Metal ABC transporter ATP-binding protein</fullName>
    </submittedName>
</protein>
<dbReference type="SMART" id="SM00382">
    <property type="entry name" value="AAA"/>
    <property type="match status" value="1"/>
</dbReference>
<dbReference type="PANTHER" id="PTHR42734">
    <property type="entry name" value="METAL TRANSPORT SYSTEM ATP-BINDING PROTEIN TM_0124-RELATED"/>
    <property type="match status" value="1"/>
</dbReference>
<dbReference type="InterPro" id="IPR003593">
    <property type="entry name" value="AAA+_ATPase"/>
</dbReference>
<keyword evidence="4 6" id="KW-0067">ATP-binding</keyword>
<evidence type="ECO:0000256" key="2">
    <source>
        <dbReference type="ARBA" id="ARBA00022448"/>
    </source>
</evidence>
<dbReference type="InterPro" id="IPR050153">
    <property type="entry name" value="Metal_Ion_Import_ABC"/>
</dbReference>
<dbReference type="PROSITE" id="PS00211">
    <property type="entry name" value="ABC_TRANSPORTER_1"/>
    <property type="match status" value="1"/>
</dbReference>
<reference evidence="6 7" key="1">
    <citation type="submission" date="2019-08" db="EMBL/GenBank/DDBJ databases">
        <title>In-depth cultivation of the pig gut microbiome towards novel bacterial diversity and tailored functional studies.</title>
        <authorList>
            <person name="Wylensek D."/>
            <person name="Hitch T.C.A."/>
            <person name="Clavel T."/>
        </authorList>
    </citation>
    <scope>NUCLEOTIDE SEQUENCE [LARGE SCALE GENOMIC DNA]</scope>
    <source>
        <strain evidence="6 7">WCA-383-APC-5B</strain>
    </source>
</reference>
<name>A0A7X2MY82_9CLOT</name>
<dbReference type="InterPro" id="IPR027417">
    <property type="entry name" value="P-loop_NTPase"/>
</dbReference>
<proteinExistence type="inferred from homology"/>
<dbReference type="SUPFAM" id="SSF52540">
    <property type="entry name" value="P-loop containing nucleoside triphosphate hydrolases"/>
    <property type="match status" value="1"/>
</dbReference>
<evidence type="ECO:0000256" key="1">
    <source>
        <dbReference type="ARBA" id="ARBA00005417"/>
    </source>
</evidence>
<evidence type="ECO:0000256" key="4">
    <source>
        <dbReference type="ARBA" id="ARBA00022840"/>
    </source>
</evidence>
<comment type="similarity">
    <text evidence="1">Belongs to the ABC transporter superfamily.</text>
</comment>
<dbReference type="AlphaFoldDB" id="A0A7X2MY82"/>
<evidence type="ECO:0000313" key="6">
    <source>
        <dbReference type="EMBL" id="MSR91273.1"/>
    </source>
</evidence>
<evidence type="ECO:0000313" key="7">
    <source>
        <dbReference type="Proteomes" id="UP000460287"/>
    </source>
</evidence>
<accession>A0A7X2MY82</accession>
<keyword evidence="7" id="KW-1185">Reference proteome</keyword>
<keyword evidence="3" id="KW-0547">Nucleotide-binding</keyword>
<dbReference type="PANTHER" id="PTHR42734:SF17">
    <property type="entry name" value="METAL TRANSPORT SYSTEM ATP-BINDING PROTEIN TM_0124-RELATED"/>
    <property type="match status" value="1"/>
</dbReference>
<dbReference type="InterPro" id="IPR003439">
    <property type="entry name" value="ABC_transporter-like_ATP-bd"/>
</dbReference>
<dbReference type="GO" id="GO:0016887">
    <property type="term" value="F:ATP hydrolysis activity"/>
    <property type="evidence" value="ECO:0007669"/>
    <property type="project" value="InterPro"/>
</dbReference>
<evidence type="ECO:0000259" key="5">
    <source>
        <dbReference type="PROSITE" id="PS50893"/>
    </source>
</evidence>
<feature type="domain" description="ABC transporter" evidence="5">
    <location>
        <begin position="14"/>
        <end position="243"/>
    </location>
</feature>
<dbReference type="EMBL" id="VULX01000009">
    <property type="protein sequence ID" value="MSR91273.1"/>
    <property type="molecule type" value="Genomic_DNA"/>
</dbReference>
<dbReference type="GO" id="GO:0005524">
    <property type="term" value="F:ATP binding"/>
    <property type="evidence" value="ECO:0007669"/>
    <property type="project" value="UniProtKB-KW"/>
</dbReference>
<keyword evidence="2" id="KW-0813">Transport</keyword>
<gene>
    <name evidence="6" type="ORF">FYJ33_07570</name>
</gene>
<dbReference type="Pfam" id="PF00005">
    <property type="entry name" value="ABC_tran"/>
    <property type="match status" value="1"/>
</dbReference>
<dbReference type="PROSITE" id="PS50893">
    <property type="entry name" value="ABC_TRANSPORTER_2"/>
    <property type="match status" value="1"/>
</dbReference>
<dbReference type="RefSeq" id="WP_154531163.1">
    <property type="nucleotide sequence ID" value="NZ_JAQXTV010000181.1"/>
</dbReference>
<organism evidence="6 7">
    <name type="scientific">Inconstantimicrobium porci</name>
    <dbReference type="NCBI Taxonomy" id="2652291"/>
    <lineage>
        <taxon>Bacteria</taxon>
        <taxon>Bacillati</taxon>
        <taxon>Bacillota</taxon>
        <taxon>Clostridia</taxon>
        <taxon>Eubacteriales</taxon>
        <taxon>Clostridiaceae</taxon>
        <taxon>Inconstantimicrobium</taxon>
    </lineage>
</organism>
<sequence length="243" mass="27649">MELENKGACGRHCIKINDINVNFGSEKILENIYIHIHCGSLTVLIGPNGAGKSTLLKSILGEIKHTGNISFTDLKDNTKQKIRIGYVPQNINIEHDIPITVYDLFASYISNYPVWLRKNKKLYQKIYEQLKIFSIEDCIDKQVGKLSGGQLQRVLLSIAITPMPNLLILDEPVSGIDRNGVRDFYRIVSKMKEKYDMAILLVSHDLNLVKKYADKVILINHKILCQGTPEEVYNDANFKEIFD</sequence>
<dbReference type="InterPro" id="IPR017871">
    <property type="entry name" value="ABC_transporter-like_CS"/>
</dbReference>
<comment type="caution">
    <text evidence="6">The sequence shown here is derived from an EMBL/GenBank/DDBJ whole genome shotgun (WGS) entry which is preliminary data.</text>
</comment>